<accession>A0AAD1SRV8</accession>
<name>A0AAD1SRV8_PELCU</name>
<reference evidence="1" key="1">
    <citation type="submission" date="2022-03" db="EMBL/GenBank/DDBJ databases">
        <authorList>
            <person name="Alioto T."/>
            <person name="Alioto T."/>
            <person name="Gomez Garrido J."/>
        </authorList>
    </citation>
    <scope>NUCLEOTIDE SEQUENCE</scope>
</reference>
<keyword evidence="2" id="KW-1185">Reference proteome</keyword>
<organism evidence="1 2">
    <name type="scientific">Pelobates cultripes</name>
    <name type="common">Western spadefoot toad</name>
    <dbReference type="NCBI Taxonomy" id="61616"/>
    <lineage>
        <taxon>Eukaryota</taxon>
        <taxon>Metazoa</taxon>
        <taxon>Chordata</taxon>
        <taxon>Craniata</taxon>
        <taxon>Vertebrata</taxon>
        <taxon>Euteleostomi</taxon>
        <taxon>Amphibia</taxon>
        <taxon>Batrachia</taxon>
        <taxon>Anura</taxon>
        <taxon>Pelobatoidea</taxon>
        <taxon>Pelobatidae</taxon>
        <taxon>Pelobates</taxon>
    </lineage>
</organism>
<evidence type="ECO:0000313" key="2">
    <source>
        <dbReference type="Proteomes" id="UP001295444"/>
    </source>
</evidence>
<proteinExistence type="predicted"/>
<protein>
    <submittedName>
        <fullName evidence="1">Uncharacterized protein</fullName>
    </submittedName>
</protein>
<gene>
    <name evidence="1" type="ORF">PECUL_23A045643</name>
</gene>
<sequence>KHTLKAQYSDIKSVHRPCLLKMLWPRINGSENSLRDSPADVNTNSLGKLKQMVEKAFE</sequence>
<dbReference type="EMBL" id="OW240918">
    <property type="protein sequence ID" value="CAH2305445.1"/>
    <property type="molecule type" value="Genomic_DNA"/>
</dbReference>
<dbReference type="AlphaFoldDB" id="A0AAD1SRV8"/>
<feature type="non-terminal residue" evidence="1">
    <location>
        <position position="1"/>
    </location>
</feature>
<evidence type="ECO:0000313" key="1">
    <source>
        <dbReference type="EMBL" id="CAH2305445.1"/>
    </source>
</evidence>
<dbReference type="Proteomes" id="UP001295444">
    <property type="component" value="Chromosome 07"/>
</dbReference>
<feature type="non-terminal residue" evidence="1">
    <location>
        <position position="58"/>
    </location>
</feature>